<dbReference type="Proteomes" id="UP001208570">
    <property type="component" value="Unassembled WGS sequence"/>
</dbReference>
<proteinExistence type="predicted"/>
<keyword evidence="2" id="KW-0694">RNA-binding</keyword>
<keyword evidence="6" id="KW-1185">Reference proteome</keyword>
<dbReference type="SMART" id="SM00360">
    <property type="entry name" value="RRM"/>
    <property type="match status" value="1"/>
</dbReference>
<dbReference type="GO" id="GO:0003723">
    <property type="term" value="F:RNA binding"/>
    <property type="evidence" value="ECO:0007669"/>
    <property type="project" value="UniProtKB-UniRule"/>
</dbReference>
<comment type="caution">
    <text evidence="5">The sequence shown here is derived from an EMBL/GenBank/DDBJ whole genome shotgun (WGS) entry which is preliminary data.</text>
</comment>
<dbReference type="InterPro" id="IPR035979">
    <property type="entry name" value="RBD_domain_sf"/>
</dbReference>
<dbReference type="PROSITE" id="PS50158">
    <property type="entry name" value="ZF_CCHC"/>
    <property type="match status" value="1"/>
</dbReference>
<dbReference type="Pfam" id="PF00098">
    <property type="entry name" value="zf-CCHC"/>
    <property type="match status" value="1"/>
</dbReference>
<dbReference type="GO" id="GO:0008270">
    <property type="term" value="F:zinc ion binding"/>
    <property type="evidence" value="ECO:0007669"/>
    <property type="project" value="UniProtKB-KW"/>
</dbReference>
<evidence type="ECO:0000259" key="3">
    <source>
        <dbReference type="PROSITE" id="PS50102"/>
    </source>
</evidence>
<protein>
    <recommendedName>
        <fullName evidence="7">RNA-binding protein 4</fullName>
    </recommendedName>
</protein>
<keyword evidence="1" id="KW-0479">Metal-binding</keyword>
<evidence type="ECO:0000256" key="1">
    <source>
        <dbReference type="PROSITE-ProRule" id="PRU00047"/>
    </source>
</evidence>
<reference evidence="5" key="1">
    <citation type="journal article" date="2023" name="Mol. Biol. Evol.">
        <title>Third-Generation Sequencing Reveals the Adaptive Role of the Epigenome in Three Deep-Sea Polychaetes.</title>
        <authorList>
            <person name="Perez M."/>
            <person name="Aroh O."/>
            <person name="Sun Y."/>
            <person name="Lan Y."/>
            <person name="Juniper S.K."/>
            <person name="Young C.R."/>
            <person name="Angers B."/>
            <person name="Qian P.Y."/>
        </authorList>
    </citation>
    <scope>NUCLEOTIDE SEQUENCE</scope>
    <source>
        <strain evidence="5">P08H-3</strain>
    </source>
</reference>
<organism evidence="5 6">
    <name type="scientific">Paralvinella palmiformis</name>
    <dbReference type="NCBI Taxonomy" id="53620"/>
    <lineage>
        <taxon>Eukaryota</taxon>
        <taxon>Metazoa</taxon>
        <taxon>Spiralia</taxon>
        <taxon>Lophotrochozoa</taxon>
        <taxon>Annelida</taxon>
        <taxon>Polychaeta</taxon>
        <taxon>Sedentaria</taxon>
        <taxon>Canalipalpata</taxon>
        <taxon>Terebellida</taxon>
        <taxon>Terebelliformia</taxon>
        <taxon>Alvinellidae</taxon>
        <taxon>Paralvinella</taxon>
    </lineage>
</organism>
<accession>A0AAD9JUN3</accession>
<dbReference type="Gene3D" id="3.30.70.330">
    <property type="match status" value="1"/>
</dbReference>
<feature type="domain" description="RRM" evidence="3">
    <location>
        <begin position="9"/>
        <end position="79"/>
    </location>
</feature>
<evidence type="ECO:0000313" key="5">
    <source>
        <dbReference type="EMBL" id="KAK2158550.1"/>
    </source>
</evidence>
<dbReference type="EMBL" id="JAODUP010000167">
    <property type="protein sequence ID" value="KAK2158550.1"/>
    <property type="molecule type" value="Genomic_DNA"/>
</dbReference>
<dbReference type="InterPro" id="IPR050907">
    <property type="entry name" value="SRSF"/>
</dbReference>
<evidence type="ECO:0000256" key="2">
    <source>
        <dbReference type="PROSITE-ProRule" id="PRU00176"/>
    </source>
</evidence>
<keyword evidence="1" id="KW-0862">Zinc</keyword>
<dbReference type="AlphaFoldDB" id="A0AAD9JUN3"/>
<gene>
    <name evidence="5" type="ORF">LSH36_167g01033</name>
</gene>
<evidence type="ECO:0008006" key="7">
    <source>
        <dbReference type="Google" id="ProtNLM"/>
    </source>
</evidence>
<dbReference type="Pfam" id="PF00076">
    <property type="entry name" value="RRM_1"/>
    <property type="match status" value="1"/>
</dbReference>
<feature type="domain" description="CCHC-type" evidence="4">
    <location>
        <begin position="93"/>
        <end position="107"/>
    </location>
</feature>
<name>A0AAD9JUN3_9ANNE</name>
<dbReference type="InterPro" id="IPR000504">
    <property type="entry name" value="RRM_dom"/>
</dbReference>
<dbReference type="Gene3D" id="4.10.60.10">
    <property type="entry name" value="Zinc finger, CCHC-type"/>
    <property type="match status" value="1"/>
</dbReference>
<evidence type="ECO:0000259" key="4">
    <source>
        <dbReference type="PROSITE" id="PS50158"/>
    </source>
</evidence>
<dbReference type="SMART" id="SM00343">
    <property type="entry name" value="ZnF_C2HC"/>
    <property type="match status" value="1"/>
</dbReference>
<dbReference type="InterPro" id="IPR012677">
    <property type="entry name" value="Nucleotide-bd_a/b_plait_sf"/>
</dbReference>
<dbReference type="PANTHER" id="PTHR23147">
    <property type="entry name" value="SERINE/ARGININE RICH SPLICING FACTOR"/>
    <property type="match status" value="1"/>
</dbReference>
<dbReference type="SUPFAM" id="SSF54928">
    <property type="entry name" value="RNA-binding domain, RBD"/>
    <property type="match status" value="1"/>
</dbReference>
<keyword evidence="1" id="KW-0863">Zinc-finger</keyword>
<dbReference type="InterPro" id="IPR001878">
    <property type="entry name" value="Znf_CCHC"/>
</dbReference>
<sequence length="377" mass="43471">MFHHFRITTKLFVSKLPDTVRKIDLQKLCEQYGTVVECDFVKKYAFVHFSKPEEAAEAVKNLDNTEFQGTKITVQFSHSTVRQRPGMGQTSACYRCGKYGHWSRDCPMTPQSRGHANKSRSADRGYYDRDPYARGHLTPVIIERSRGAMRYDPYTRQMPPPVPQPAPPIPSLTLNSMYTIDPYSRPPPEYYHIPTIQSLEFPHKSIFIFTNIICYIFDFQLFGYISAWFLLTSPLLSDVASSEDEDQLRENSTKQLRSGADIGAGGAGGRGGYLEARQKCMVYCEQTINHCMETCSRGKKLCRKACFKGVADCKTQCHIQFRDLAPPIDPEHLDDHIDHEHEDNNEDHLYFDEKYHKKNKKNINRHVDHLAKYRSEL</sequence>
<dbReference type="PROSITE" id="PS50102">
    <property type="entry name" value="RRM"/>
    <property type="match status" value="1"/>
</dbReference>
<evidence type="ECO:0000313" key="6">
    <source>
        <dbReference type="Proteomes" id="UP001208570"/>
    </source>
</evidence>